<dbReference type="GeneID" id="37272696"/>
<dbReference type="Proteomes" id="UP000245946">
    <property type="component" value="Unassembled WGS sequence"/>
</dbReference>
<dbReference type="EMBL" id="KZ819289">
    <property type="protein sequence ID" value="PWN99095.1"/>
    <property type="molecule type" value="Genomic_DNA"/>
</dbReference>
<feature type="domain" description="TRAPPC10/Trs130 N-terminal" evidence="6">
    <location>
        <begin position="247"/>
        <end position="438"/>
    </location>
</feature>
<dbReference type="STRING" id="58919.A0A316ZFG6"/>
<feature type="domain" description="TRAPPC10/Trs130 C-terminal" evidence="5">
    <location>
        <begin position="1208"/>
        <end position="1379"/>
    </location>
</feature>
<evidence type="ECO:0000259" key="5">
    <source>
        <dbReference type="Pfam" id="PF12584"/>
    </source>
</evidence>
<dbReference type="Pfam" id="PF12584">
    <property type="entry name" value="TRAPPC10"/>
    <property type="match status" value="1"/>
</dbReference>
<feature type="compositionally biased region" description="Low complexity" evidence="4">
    <location>
        <begin position="212"/>
        <end position="225"/>
    </location>
</feature>
<dbReference type="OrthoDB" id="10256906at2759"/>
<evidence type="ECO:0000256" key="2">
    <source>
        <dbReference type="ARBA" id="ARBA00022448"/>
    </source>
</evidence>
<dbReference type="Pfam" id="PF23274">
    <property type="entry name" value="DUF7077"/>
    <property type="match status" value="1"/>
</dbReference>
<feature type="domain" description="TRAPPC10/Trs130 N-terminal" evidence="6">
    <location>
        <begin position="71"/>
        <end position="141"/>
    </location>
</feature>
<protein>
    <recommendedName>
        <fullName evidence="10">Trafficking protein particle complex subunit 11 domain-containing protein</fullName>
    </recommendedName>
</protein>
<dbReference type="InterPro" id="IPR022233">
    <property type="entry name" value="TRAPPC10/Trs130_C"/>
</dbReference>
<evidence type="ECO:0000259" key="7">
    <source>
        <dbReference type="Pfam" id="PF23274"/>
    </source>
</evidence>
<feature type="region of interest" description="Disordered" evidence="4">
    <location>
        <begin position="1254"/>
        <end position="1274"/>
    </location>
</feature>
<keyword evidence="3" id="KW-0333">Golgi apparatus</keyword>
<dbReference type="GO" id="GO:0006891">
    <property type="term" value="P:intra-Golgi vesicle-mediated transport"/>
    <property type="evidence" value="ECO:0007669"/>
    <property type="project" value="TreeGrafter"/>
</dbReference>
<comment type="subcellular location">
    <subcellularLocation>
        <location evidence="1">Golgi apparatus</location>
    </subcellularLocation>
</comment>
<reference evidence="8 9" key="1">
    <citation type="journal article" date="2018" name="Mol. Biol. Evol.">
        <title>Broad Genomic Sampling Reveals a Smut Pathogenic Ancestry of the Fungal Clade Ustilaginomycotina.</title>
        <authorList>
            <person name="Kijpornyongpan T."/>
            <person name="Mondo S.J."/>
            <person name="Barry K."/>
            <person name="Sandor L."/>
            <person name="Lee J."/>
            <person name="Lipzen A."/>
            <person name="Pangilinan J."/>
            <person name="LaButti K."/>
            <person name="Hainaut M."/>
            <person name="Henrissat B."/>
            <person name="Grigoriev I.V."/>
            <person name="Spatafora J.W."/>
            <person name="Aime M.C."/>
        </authorList>
    </citation>
    <scope>NUCLEOTIDE SEQUENCE [LARGE SCALE GENOMIC DNA]</scope>
    <source>
        <strain evidence="8 9">MCA 4186</strain>
    </source>
</reference>
<feature type="compositionally biased region" description="Low complexity" evidence="4">
    <location>
        <begin position="164"/>
        <end position="186"/>
    </location>
</feature>
<evidence type="ECO:0000259" key="6">
    <source>
        <dbReference type="Pfam" id="PF23036"/>
    </source>
</evidence>
<proteinExistence type="predicted"/>
<keyword evidence="2" id="KW-0813">Transport</keyword>
<accession>A0A316ZFG6</accession>
<dbReference type="GO" id="GO:1990071">
    <property type="term" value="C:TRAPPII protein complex"/>
    <property type="evidence" value="ECO:0007669"/>
    <property type="project" value="InterPro"/>
</dbReference>
<evidence type="ECO:0000256" key="1">
    <source>
        <dbReference type="ARBA" id="ARBA00004555"/>
    </source>
</evidence>
<dbReference type="RefSeq" id="XP_025599374.1">
    <property type="nucleotide sequence ID" value="XM_025745152.1"/>
</dbReference>
<dbReference type="PANTHER" id="PTHR13251">
    <property type="entry name" value="EPILEPSY HOLOPROSENCEPHALY CANDIDATE 1/TMEM1"/>
    <property type="match status" value="1"/>
</dbReference>
<dbReference type="InterPro" id="IPR055505">
    <property type="entry name" value="DUF7077"/>
</dbReference>
<keyword evidence="9" id="KW-1185">Reference proteome</keyword>
<dbReference type="InterPro" id="IPR045126">
    <property type="entry name" value="TRAPPC10/Trs130"/>
</dbReference>
<gene>
    <name evidence="8" type="ORF">FA09DRAFT_359703</name>
</gene>
<feature type="region of interest" description="Disordered" evidence="4">
    <location>
        <begin position="148"/>
        <end position="193"/>
    </location>
</feature>
<name>A0A316ZFG6_9BASI</name>
<evidence type="ECO:0000256" key="4">
    <source>
        <dbReference type="SAM" id="MobiDB-lite"/>
    </source>
</evidence>
<evidence type="ECO:0000313" key="9">
    <source>
        <dbReference type="Proteomes" id="UP000245946"/>
    </source>
</evidence>
<dbReference type="PANTHER" id="PTHR13251:SF3">
    <property type="entry name" value="TRAFFICKING PROTEIN PARTICLE COMPLEX SUBUNIT 10"/>
    <property type="match status" value="1"/>
</dbReference>
<feature type="region of interest" description="Disordered" evidence="4">
    <location>
        <begin position="694"/>
        <end position="717"/>
    </location>
</feature>
<feature type="region of interest" description="Disordered" evidence="4">
    <location>
        <begin position="212"/>
        <end position="236"/>
    </location>
</feature>
<dbReference type="GO" id="GO:0005829">
    <property type="term" value="C:cytosol"/>
    <property type="evidence" value="ECO:0007669"/>
    <property type="project" value="GOC"/>
</dbReference>
<organism evidence="8 9">
    <name type="scientific">Tilletiopsis washingtonensis</name>
    <dbReference type="NCBI Taxonomy" id="58919"/>
    <lineage>
        <taxon>Eukaryota</taxon>
        <taxon>Fungi</taxon>
        <taxon>Dikarya</taxon>
        <taxon>Basidiomycota</taxon>
        <taxon>Ustilaginomycotina</taxon>
        <taxon>Exobasidiomycetes</taxon>
        <taxon>Entylomatales</taxon>
        <taxon>Entylomatales incertae sedis</taxon>
        <taxon>Tilletiopsis</taxon>
    </lineage>
</organism>
<sequence length="1405" mass="151166">MSGAPPVVAATYAGSETLLDSRLFGHLLGALQAQLPLRNLHWKPSPASSFYAGAAPASSSSSLGSGNASAIRTIQQLPLRLQPLADELLRARLKPETRHLVLKSLLERPFVHLYFVVCDDNEAYRTSIRNDIRSWIASVQSLPSLLGGSGPASAVPAHARESSSRPGTPRSSSGPAAAESPGGASQPDEERPSAGPEYLIVLLSPQDQSAAAALGVPPAAASRGPSPSPADEKAKTGLGRVFGGAAAKGSVIDKMKADFNSGKRERIVHLTRMPSLPAGGASAGAAHSADPTLFADLLMRLKECAGATFDGLVALQEEETRREWRNKELPGWSLCKWVTGMECLANTFEGVGLYKESLSKYDEIDGAFQQCMNEHNLTFFSSTGGTTPGDDSALLLDVRKKPYAELIMRNEITLFDFRCYVFARRAALLGKLGRVAQVMYETPPFLADVGAMLRGGDTLPAHFIESWIFSSSLDVVEQCQAWLIERGDIAAPGMTDADGSVDRSIEGQLSAAFHAAKADLLELARAQLDLIGMATGHLPTTLPFSRSQPATERDLPAVPADEAQRDLPALPEEAKKSIGKMTRQELQQAVESCEIFDLHFVTLTERVIACSESAGRRESVLQLRAVLASLNFYRNRYETALMLLGKLAEMHTAERVPLDAHLLAKQLACHEKLSKTRDRAWVHNAVALIKRLADGRRPGGSPSTHAVPPTADDPSVRWGSEETLYSELRSVPFDKEVPISQFTPLSLRPAAKWALQAQDQDGSTLAGRVHFSGVAPLEVDDVRMCLISGDRDQLWFTSGRTTLQPGLNDVRLACASPAPGKYILDVSQIRLSRIIFQYASPRVVPGAVVIGVPEDGDAFDARIQMPLTVRIDDQRHADLHIDTGRNDVLRAEIRVALSGPSRASGLGGRVLAGLAEAQQATGFIKLEVAEDGSLLTLRDLPARSSHCLRVPLYELSAATGGVLQLALSISYWSKQPRPKARRIFQRQVDLGVALPLGVNVQDYFRAERLFSKFSISAGSSSTLRMGPVELVHADESSKPAFEISSPSSRPRIVISARQPASYVFCIKRSADAAAASPPSETKLRLLLRYRSMHEEAQKLVSRLLAAIVADGSVPHSLSAGRLLCIERALLRLVDIALDMQTFASTGALRVGLFEEGIWRRACDRWGLESGSADADAAVAIVKEVLRRAAACTPFAADDLEQWNTLSIPVDIPQVDIVSSVSLKLHDGGQPLIVGQPVPATLSVETSFVWAASTPESASKKPPVGDDAQPEVSPGVDEAQEVRLMYDVQVDYESWVASGAKKDSFALPRTSRSAGTRPPPATFSLTLVPLRAGSLLLPPVNVWALPPGHDGEASAAEADGGAAAPSCATHLAEGCARVEVLPKRAPPPSYQWADELRRRSLELQAR</sequence>
<evidence type="ECO:0008006" key="10">
    <source>
        <dbReference type="Google" id="ProtNLM"/>
    </source>
</evidence>
<evidence type="ECO:0000256" key="3">
    <source>
        <dbReference type="ARBA" id="ARBA00023034"/>
    </source>
</evidence>
<dbReference type="Pfam" id="PF23036">
    <property type="entry name" value="TRAPPC10_1st"/>
    <property type="match status" value="2"/>
</dbReference>
<evidence type="ECO:0000313" key="8">
    <source>
        <dbReference type="EMBL" id="PWN99095.1"/>
    </source>
</evidence>
<dbReference type="GO" id="GO:0034498">
    <property type="term" value="P:early endosome to Golgi transport"/>
    <property type="evidence" value="ECO:0007669"/>
    <property type="project" value="TreeGrafter"/>
</dbReference>
<feature type="domain" description="DUF7077" evidence="7">
    <location>
        <begin position="857"/>
        <end position="973"/>
    </location>
</feature>
<dbReference type="InterPro" id="IPR056913">
    <property type="entry name" value="TRAPPC10/Trs130_N"/>
</dbReference>